<feature type="signal peptide" evidence="3">
    <location>
        <begin position="1"/>
        <end position="16"/>
    </location>
</feature>
<dbReference type="PANTHER" id="PTHR46186:SF12">
    <property type="entry name" value="CYSTATIN C (AMYLOID ANGIOPATHY AND CEREBRAL HEMORRHAGE)-RELATED"/>
    <property type="match status" value="1"/>
</dbReference>
<sequence length="126" mass="14238">MKIVLMLLTAVFSVGSERLVGGFTEISVDDAGALKALDIAVQEHNERSNNMYISGVREVRKVEVQVVEGILYKIHVIMGNTPCRKTSALKQCTVHGDSELTRPYECTFRVWQRPWLGETQVWEKCP</sequence>
<dbReference type="FunFam" id="3.10.450.10:FF:000004">
    <property type="entry name" value="Cystatin C"/>
    <property type="match status" value="1"/>
</dbReference>
<evidence type="ECO:0000313" key="5">
    <source>
        <dbReference type="EMBL" id="CAJ1067729.1"/>
    </source>
</evidence>
<dbReference type="PANTHER" id="PTHR46186">
    <property type="entry name" value="CYSTATIN"/>
    <property type="match status" value="1"/>
</dbReference>
<dbReference type="GO" id="GO:0004869">
    <property type="term" value="F:cysteine-type endopeptidase inhibitor activity"/>
    <property type="evidence" value="ECO:0007669"/>
    <property type="project" value="InterPro"/>
</dbReference>
<comment type="similarity">
    <text evidence="1">Belongs to the cystatin family.</text>
</comment>
<evidence type="ECO:0000259" key="4">
    <source>
        <dbReference type="SMART" id="SM00043"/>
    </source>
</evidence>
<feature type="chain" id="PRO_5043628676" evidence="3">
    <location>
        <begin position="17"/>
        <end position="126"/>
    </location>
</feature>
<dbReference type="Pfam" id="PF00031">
    <property type="entry name" value="Cystatin"/>
    <property type="match status" value="1"/>
</dbReference>
<proteinExistence type="inferred from homology"/>
<dbReference type="GO" id="GO:0005737">
    <property type="term" value="C:cytoplasm"/>
    <property type="evidence" value="ECO:0007669"/>
    <property type="project" value="TreeGrafter"/>
</dbReference>
<dbReference type="InterPro" id="IPR046350">
    <property type="entry name" value="Cystatin_sf"/>
</dbReference>
<evidence type="ECO:0000256" key="3">
    <source>
        <dbReference type="SAM" id="SignalP"/>
    </source>
</evidence>
<dbReference type="InterPro" id="IPR000010">
    <property type="entry name" value="Cystatin_dom"/>
</dbReference>
<dbReference type="GO" id="GO:0031982">
    <property type="term" value="C:vesicle"/>
    <property type="evidence" value="ECO:0007669"/>
    <property type="project" value="TreeGrafter"/>
</dbReference>
<dbReference type="CDD" id="cd00042">
    <property type="entry name" value="CY"/>
    <property type="match status" value="1"/>
</dbReference>
<keyword evidence="6" id="KW-1185">Reference proteome</keyword>
<dbReference type="AlphaFoldDB" id="A0AAV1G3V7"/>
<keyword evidence="3" id="KW-0732">Signal</keyword>
<organism evidence="5 6">
    <name type="scientific">Xyrichtys novacula</name>
    <name type="common">Pearly razorfish</name>
    <name type="synonym">Hemipteronotus novacula</name>
    <dbReference type="NCBI Taxonomy" id="13765"/>
    <lineage>
        <taxon>Eukaryota</taxon>
        <taxon>Metazoa</taxon>
        <taxon>Chordata</taxon>
        <taxon>Craniata</taxon>
        <taxon>Vertebrata</taxon>
        <taxon>Euteleostomi</taxon>
        <taxon>Actinopterygii</taxon>
        <taxon>Neopterygii</taxon>
        <taxon>Teleostei</taxon>
        <taxon>Neoteleostei</taxon>
        <taxon>Acanthomorphata</taxon>
        <taxon>Eupercaria</taxon>
        <taxon>Labriformes</taxon>
        <taxon>Labridae</taxon>
        <taxon>Xyrichtys</taxon>
    </lineage>
</organism>
<reference evidence="5" key="1">
    <citation type="submission" date="2023-08" db="EMBL/GenBank/DDBJ databases">
        <authorList>
            <person name="Alioto T."/>
            <person name="Alioto T."/>
            <person name="Gomez Garrido J."/>
        </authorList>
    </citation>
    <scope>NUCLEOTIDE SEQUENCE</scope>
</reference>
<dbReference type="Proteomes" id="UP001178508">
    <property type="component" value="Chromosome 11"/>
</dbReference>
<evidence type="ECO:0000313" key="6">
    <source>
        <dbReference type="Proteomes" id="UP001178508"/>
    </source>
</evidence>
<accession>A0AAV1G3V7</accession>
<gene>
    <name evidence="5" type="ORF">XNOV1_A016791</name>
</gene>
<keyword evidence="2" id="KW-1015">Disulfide bond</keyword>
<dbReference type="GO" id="GO:0005615">
    <property type="term" value="C:extracellular space"/>
    <property type="evidence" value="ECO:0007669"/>
    <property type="project" value="TreeGrafter"/>
</dbReference>
<protein>
    <submittedName>
        <fullName evidence="5">Cystatin C (Amyloid angiopathy and cerebral hemorrhage)</fullName>
    </submittedName>
</protein>
<evidence type="ECO:0000256" key="1">
    <source>
        <dbReference type="ARBA" id="ARBA00009403"/>
    </source>
</evidence>
<dbReference type="EMBL" id="OY660874">
    <property type="protein sequence ID" value="CAJ1067729.1"/>
    <property type="molecule type" value="Genomic_DNA"/>
</dbReference>
<dbReference type="SMART" id="SM00043">
    <property type="entry name" value="CY"/>
    <property type="match status" value="1"/>
</dbReference>
<name>A0AAV1G3V7_XYRNO</name>
<dbReference type="Gene3D" id="3.10.450.10">
    <property type="match status" value="1"/>
</dbReference>
<feature type="domain" description="Cystatin" evidence="4">
    <location>
        <begin position="18"/>
        <end position="126"/>
    </location>
</feature>
<evidence type="ECO:0000256" key="2">
    <source>
        <dbReference type="ARBA" id="ARBA00023157"/>
    </source>
</evidence>
<dbReference type="SUPFAM" id="SSF54403">
    <property type="entry name" value="Cystatin/monellin"/>
    <property type="match status" value="1"/>
</dbReference>